<dbReference type="Pfam" id="PF00117">
    <property type="entry name" value="GATase"/>
    <property type="match status" value="1"/>
</dbReference>
<name>G0GD08_WINT7</name>
<feature type="active site" description="Nucleophile" evidence="9">
    <location>
        <position position="80"/>
    </location>
</feature>
<dbReference type="InterPro" id="IPR022955">
    <property type="entry name" value="GMP_synthase"/>
</dbReference>
<reference evidence="12 13" key="1">
    <citation type="submission" date="2011-06" db="EMBL/GenBank/DDBJ databases">
        <title>The complete genome of Spirochaeta thermophila DSM 6578.</title>
        <authorList>
            <consortium name="US DOE Joint Genome Institute (JGI-PGF)"/>
            <person name="Lucas S."/>
            <person name="Lapidus A."/>
            <person name="Bruce D."/>
            <person name="Goodwin L."/>
            <person name="Pitluck S."/>
            <person name="Peters L."/>
            <person name="Kyrpides N."/>
            <person name="Mavromatis K."/>
            <person name="Ivanova N."/>
            <person name="Mikailova N."/>
            <person name="Pagani I."/>
            <person name="Chertkov O."/>
            <person name="Detter J.C."/>
            <person name="Tapia R."/>
            <person name="Han C."/>
            <person name="Land M."/>
            <person name="Hauser L."/>
            <person name="Markowitz V."/>
            <person name="Cheng J.-F."/>
            <person name="Hugenholtz P."/>
            <person name="Woyke T."/>
            <person name="Wu D."/>
            <person name="Spring S."/>
            <person name="Merkhoffer B."/>
            <person name="Schneider S."/>
            <person name="Klenk H.-P."/>
            <person name="Eisen J.A."/>
        </authorList>
    </citation>
    <scope>NUCLEOTIDE SEQUENCE [LARGE SCALE GENOMIC DNA]</scope>
    <source>
        <strain evidence="13">ATCC 700085 / DSM 6578 / Z-1203</strain>
    </source>
</reference>
<dbReference type="RefSeq" id="WP_014624656.1">
    <property type="nucleotide sequence ID" value="NC_017583.1"/>
</dbReference>
<dbReference type="EMBL" id="CP002903">
    <property type="protein sequence ID" value="AEJ61300.1"/>
    <property type="molecule type" value="Genomic_DNA"/>
</dbReference>
<dbReference type="EC" id="6.3.5.2" evidence="9"/>
<feature type="active site" evidence="9">
    <location>
        <position position="169"/>
    </location>
</feature>
<organism evidence="12 13">
    <name type="scientific">Winmispira thermophila (strain ATCC 700085 / DSM 6578 / Z-1203)</name>
    <name type="common">Spirochaeta thermophila</name>
    <dbReference type="NCBI Taxonomy" id="869211"/>
    <lineage>
        <taxon>Bacteria</taxon>
        <taxon>Pseudomonadati</taxon>
        <taxon>Spirochaetota</taxon>
        <taxon>Spirochaetia</taxon>
        <taxon>Winmispirales</taxon>
        <taxon>Winmispiraceae</taxon>
        <taxon>Winmispira</taxon>
    </lineage>
</organism>
<dbReference type="Gene3D" id="3.40.50.620">
    <property type="entry name" value="HUPs"/>
    <property type="match status" value="1"/>
</dbReference>
<dbReference type="CDD" id="cd01997">
    <property type="entry name" value="GMP_synthase_C"/>
    <property type="match status" value="1"/>
</dbReference>
<dbReference type="PROSITE" id="PS51553">
    <property type="entry name" value="GMPS_ATP_PPASE"/>
    <property type="match status" value="1"/>
</dbReference>
<feature type="active site" evidence="9">
    <location>
        <position position="167"/>
    </location>
</feature>
<comment type="pathway">
    <text evidence="2 9">Purine metabolism; GMP biosynthesis; GMP from XMP (L-Gln route): step 1/1.</text>
</comment>
<dbReference type="KEGG" id="stq:Spith_1028"/>
<dbReference type="InterPro" id="IPR004739">
    <property type="entry name" value="GMP_synth_GATase"/>
</dbReference>
<dbReference type="SUPFAM" id="SSF54810">
    <property type="entry name" value="GMP synthetase C-terminal dimerisation domain"/>
    <property type="match status" value="1"/>
</dbReference>
<dbReference type="STRING" id="869211.Spith_1028"/>
<evidence type="ECO:0000256" key="7">
    <source>
        <dbReference type="ARBA" id="ARBA00022840"/>
    </source>
</evidence>
<dbReference type="NCBIfam" id="TIGR00884">
    <property type="entry name" value="guaA_Cterm"/>
    <property type="match status" value="1"/>
</dbReference>
<comment type="function">
    <text evidence="1 9">Catalyzes the synthesis of GMP from XMP.</text>
</comment>
<dbReference type="UniPathway" id="UPA00189">
    <property type="reaction ID" value="UER00296"/>
</dbReference>
<dbReference type="InterPro" id="IPR014729">
    <property type="entry name" value="Rossmann-like_a/b/a_fold"/>
</dbReference>
<dbReference type="SUPFAM" id="SSF52402">
    <property type="entry name" value="Adenine nucleotide alpha hydrolases-like"/>
    <property type="match status" value="1"/>
</dbReference>
<dbReference type="NCBIfam" id="TIGR00888">
    <property type="entry name" value="guaA_Nterm"/>
    <property type="match status" value="1"/>
</dbReference>
<keyword evidence="6 9" id="KW-0658">Purine biosynthesis</keyword>
<comment type="catalytic activity">
    <reaction evidence="9">
        <text>XMP + L-glutamine + ATP + H2O = GMP + L-glutamate + AMP + diphosphate + 2 H(+)</text>
        <dbReference type="Rhea" id="RHEA:11680"/>
        <dbReference type="ChEBI" id="CHEBI:15377"/>
        <dbReference type="ChEBI" id="CHEBI:15378"/>
        <dbReference type="ChEBI" id="CHEBI:29985"/>
        <dbReference type="ChEBI" id="CHEBI:30616"/>
        <dbReference type="ChEBI" id="CHEBI:33019"/>
        <dbReference type="ChEBI" id="CHEBI:57464"/>
        <dbReference type="ChEBI" id="CHEBI:58115"/>
        <dbReference type="ChEBI" id="CHEBI:58359"/>
        <dbReference type="ChEBI" id="CHEBI:456215"/>
        <dbReference type="EC" id="6.3.5.2"/>
    </reaction>
</comment>
<dbReference type="FunFam" id="3.40.50.880:FF:000001">
    <property type="entry name" value="GMP synthase [glutamine-hydrolyzing]"/>
    <property type="match status" value="1"/>
</dbReference>
<dbReference type="HOGENOM" id="CLU_014340_0_5_12"/>
<gene>
    <name evidence="9" type="primary">guaA</name>
    <name evidence="12" type="ordered locus">Spith_1028</name>
</gene>
<keyword evidence="8 9" id="KW-0315">Glutamine amidotransferase</keyword>
<evidence type="ECO:0000256" key="2">
    <source>
        <dbReference type="ARBA" id="ARBA00005153"/>
    </source>
</evidence>
<accession>G0GD08</accession>
<dbReference type="NCBIfam" id="NF000848">
    <property type="entry name" value="PRK00074.1"/>
    <property type="match status" value="1"/>
</dbReference>
<dbReference type="MEROPS" id="C26.957"/>
<evidence type="ECO:0000256" key="8">
    <source>
        <dbReference type="ARBA" id="ARBA00022962"/>
    </source>
</evidence>
<evidence type="ECO:0000313" key="12">
    <source>
        <dbReference type="EMBL" id="AEJ61300.1"/>
    </source>
</evidence>
<dbReference type="Pfam" id="PF00733">
    <property type="entry name" value="Asn_synthase"/>
    <property type="match status" value="1"/>
</dbReference>
<dbReference type="GO" id="GO:0005829">
    <property type="term" value="C:cytosol"/>
    <property type="evidence" value="ECO:0007669"/>
    <property type="project" value="TreeGrafter"/>
</dbReference>
<dbReference type="InterPro" id="IPR017926">
    <property type="entry name" value="GATASE"/>
</dbReference>
<evidence type="ECO:0000259" key="11">
    <source>
        <dbReference type="PROSITE" id="PS51553"/>
    </source>
</evidence>
<dbReference type="Gene3D" id="3.40.50.880">
    <property type="match status" value="1"/>
</dbReference>
<evidence type="ECO:0000313" key="13">
    <source>
        <dbReference type="Proteomes" id="UP000007254"/>
    </source>
</evidence>
<keyword evidence="5 9" id="KW-0332">GMP biosynthesis</keyword>
<evidence type="ECO:0000256" key="5">
    <source>
        <dbReference type="ARBA" id="ARBA00022749"/>
    </source>
</evidence>
<dbReference type="InterPro" id="IPR001674">
    <property type="entry name" value="GMP_synth_C"/>
</dbReference>
<dbReference type="Pfam" id="PF00958">
    <property type="entry name" value="GMP_synt_C"/>
    <property type="match status" value="1"/>
</dbReference>
<dbReference type="CDD" id="cd01742">
    <property type="entry name" value="GATase1_GMP_Synthase"/>
    <property type="match status" value="1"/>
</dbReference>
<evidence type="ECO:0000256" key="6">
    <source>
        <dbReference type="ARBA" id="ARBA00022755"/>
    </source>
</evidence>
<dbReference type="PANTHER" id="PTHR11922:SF2">
    <property type="entry name" value="GMP SYNTHASE [GLUTAMINE-HYDROLYZING]"/>
    <property type="match status" value="1"/>
</dbReference>
<protein>
    <recommendedName>
        <fullName evidence="9">GMP synthase [glutamine-hydrolyzing]</fullName>
        <ecNumber evidence="9">6.3.5.2</ecNumber>
    </recommendedName>
    <alternativeName>
        <fullName evidence="9">GMP synthetase</fullName>
    </alternativeName>
    <alternativeName>
        <fullName evidence="9">Glutamine amidotransferase</fullName>
    </alternativeName>
</protein>
<evidence type="ECO:0000256" key="4">
    <source>
        <dbReference type="ARBA" id="ARBA00022741"/>
    </source>
</evidence>
<sequence length="517" mass="57577">MEKILVLDFGGQTCQLIARRIREIGVYSEVVPGDTPVESLPLEGVKGIILSGSPYSVYDAEAPKVDPRVSSLGIPILGICYGVQQLAHLFGGKVAPLDHREYGRSRLFFTEASPLFEGVPEGFVSWMSHGDTIVEVPEGFRVIARSEHNLVAGITHERLPLYGIQFHPEVTHCAYGLTVLENFAVRICGARKTWTMASYLEDVQGLLRTQVGDDPLLLLISGGVDSTVVAALLLKTFPPEQVHLLYIDTGLMRKNETEEVEANLRTLGASNLYIVHAEERFLSALKGVVDPEKKRQIIGDVFIQVQEEELRRRRIPDQAFLAQGTLYTDLIESGKGVGNKAKVIKSHHNVRSPLIERKRKEGRVIEPLSMLYKDEVRRLGAHLGVPREVLERHPFPGPGLAVRILGEVTREKCDILREADAIFIDELKRRHLYHEIWQAFCVLLPVRTVGVTGDDRNYGYVVALRAVTSKDGMTADAYPFPTADLLEIAALITNRVKDVGRVVYDVSSKPPATIEWE</sequence>
<dbReference type="AlphaFoldDB" id="G0GD08"/>
<keyword evidence="3 9" id="KW-0436">Ligase</keyword>
<dbReference type="OrthoDB" id="9802219at2"/>
<keyword evidence="13" id="KW-1185">Reference proteome</keyword>
<dbReference type="GO" id="GO:0003921">
    <property type="term" value="F:GMP synthase activity"/>
    <property type="evidence" value="ECO:0007669"/>
    <property type="project" value="InterPro"/>
</dbReference>
<dbReference type="GO" id="GO:0005524">
    <property type="term" value="F:ATP binding"/>
    <property type="evidence" value="ECO:0007669"/>
    <property type="project" value="UniProtKB-UniRule"/>
</dbReference>
<dbReference type="GO" id="GO:0006529">
    <property type="term" value="P:asparagine biosynthetic process"/>
    <property type="evidence" value="ECO:0007669"/>
    <property type="project" value="InterPro"/>
</dbReference>
<evidence type="ECO:0000256" key="1">
    <source>
        <dbReference type="ARBA" id="ARBA00002332"/>
    </source>
</evidence>
<dbReference type="PRINTS" id="PR00096">
    <property type="entry name" value="GATASE"/>
</dbReference>
<dbReference type="SUPFAM" id="SSF52317">
    <property type="entry name" value="Class I glutamine amidotransferase-like"/>
    <property type="match status" value="1"/>
</dbReference>
<comment type="subunit">
    <text evidence="9">Homodimer.</text>
</comment>
<keyword evidence="4 9" id="KW-0547">Nucleotide-binding</keyword>
<dbReference type="HAMAP" id="MF_00344">
    <property type="entry name" value="GMP_synthase"/>
    <property type="match status" value="1"/>
</dbReference>
<proteinExistence type="inferred from homology"/>
<feature type="binding site" evidence="10">
    <location>
        <begin position="221"/>
        <end position="227"/>
    </location>
    <ligand>
        <name>ATP</name>
        <dbReference type="ChEBI" id="CHEBI:30616"/>
    </ligand>
</feature>
<evidence type="ECO:0000256" key="3">
    <source>
        <dbReference type="ARBA" id="ARBA00022598"/>
    </source>
</evidence>
<dbReference type="InterPro" id="IPR001962">
    <property type="entry name" value="Asn_synthase"/>
</dbReference>
<evidence type="ECO:0000256" key="10">
    <source>
        <dbReference type="PROSITE-ProRule" id="PRU00886"/>
    </source>
</evidence>
<dbReference type="PROSITE" id="PS51273">
    <property type="entry name" value="GATASE_TYPE_1"/>
    <property type="match status" value="1"/>
</dbReference>
<keyword evidence="7 9" id="KW-0067">ATP-binding</keyword>
<dbReference type="Proteomes" id="UP000007254">
    <property type="component" value="Chromosome"/>
</dbReference>
<dbReference type="PANTHER" id="PTHR11922">
    <property type="entry name" value="GMP SYNTHASE-RELATED"/>
    <property type="match status" value="1"/>
</dbReference>
<evidence type="ECO:0000256" key="9">
    <source>
        <dbReference type="HAMAP-Rule" id="MF_00344"/>
    </source>
</evidence>
<dbReference type="InterPro" id="IPR029062">
    <property type="entry name" value="Class_I_gatase-like"/>
</dbReference>
<dbReference type="FunFam" id="3.30.300.10:FF:000002">
    <property type="entry name" value="GMP synthase [glutamine-hydrolyzing]"/>
    <property type="match status" value="1"/>
</dbReference>
<feature type="domain" description="GMPS ATP-PPase" evidence="11">
    <location>
        <begin position="194"/>
        <end position="392"/>
    </location>
</feature>
<dbReference type="GO" id="GO:0004066">
    <property type="term" value="F:asparagine synthase (glutamine-hydrolyzing) activity"/>
    <property type="evidence" value="ECO:0007669"/>
    <property type="project" value="InterPro"/>
</dbReference>
<dbReference type="InterPro" id="IPR025777">
    <property type="entry name" value="GMPS_ATP_PPase_dom"/>
</dbReference>
<dbReference type="Gene3D" id="3.30.300.10">
    <property type="match status" value="1"/>
</dbReference>